<dbReference type="PATRIC" id="fig|269796.9.peg.1737"/>
<dbReference type="Proteomes" id="UP000001929">
    <property type="component" value="Chromosome"/>
</dbReference>
<dbReference type="PANTHER" id="PTHR21666">
    <property type="entry name" value="PEPTIDASE-RELATED"/>
    <property type="match status" value="1"/>
</dbReference>
<dbReference type="AlphaFoldDB" id="Q2RTT5"/>
<evidence type="ECO:0000313" key="3">
    <source>
        <dbReference type="Proteomes" id="UP000001929"/>
    </source>
</evidence>
<dbReference type="InterPro" id="IPR011055">
    <property type="entry name" value="Dup_hybrid_motif"/>
</dbReference>
<dbReference type="KEGG" id="rru:Rru_A1660"/>
<dbReference type="CDD" id="cd12797">
    <property type="entry name" value="M23_peptidase"/>
    <property type="match status" value="1"/>
</dbReference>
<dbReference type="EMBL" id="CP000230">
    <property type="protein sequence ID" value="ABC22460.1"/>
    <property type="molecule type" value="Genomic_DNA"/>
</dbReference>
<reference evidence="2 3" key="1">
    <citation type="journal article" date="2011" name="Stand. Genomic Sci.">
        <title>Complete genome sequence of Rhodospirillum rubrum type strain (S1).</title>
        <authorList>
            <person name="Munk A.C."/>
            <person name="Copeland A."/>
            <person name="Lucas S."/>
            <person name="Lapidus A."/>
            <person name="Del Rio T.G."/>
            <person name="Barry K."/>
            <person name="Detter J.C."/>
            <person name="Hammon N."/>
            <person name="Israni S."/>
            <person name="Pitluck S."/>
            <person name="Brettin T."/>
            <person name="Bruce D."/>
            <person name="Han C."/>
            <person name="Tapia R."/>
            <person name="Gilna P."/>
            <person name="Schmutz J."/>
            <person name="Larimer F."/>
            <person name="Land M."/>
            <person name="Kyrpides N.C."/>
            <person name="Mavromatis K."/>
            <person name="Richardson P."/>
            <person name="Rohde M."/>
            <person name="Goker M."/>
            <person name="Klenk H.P."/>
            <person name="Zhang Y."/>
            <person name="Roberts G.P."/>
            <person name="Reslewic S."/>
            <person name="Schwartz D.C."/>
        </authorList>
    </citation>
    <scope>NUCLEOTIDE SEQUENCE [LARGE SCALE GENOMIC DNA]</scope>
    <source>
        <strain evidence="3">ATCC 11170 / ATH 1.1.1 / DSM 467 / LMG 4362 / NCIMB 8255 / S1</strain>
    </source>
</reference>
<dbReference type="STRING" id="269796.Rru_A1660"/>
<evidence type="ECO:0000313" key="2">
    <source>
        <dbReference type="EMBL" id="ABC22460.1"/>
    </source>
</evidence>
<dbReference type="InterPro" id="IPR050570">
    <property type="entry name" value="Cell_wall_metabolism_enzyme"/>
</dbReference>
<organism evidence="2 3">
    <name type="scientific">Rhodospirillum rubrum (strain ATCC 11170 / ATH 1.1.1 / DSM 467 / LMG 4362 / NCIMB 8255 / S1)</name>
    <dbReference type="NCBI Taxonomy" id="269796"/>
    <lineage>
        <taxon>Bacteria</taxon>
        <taxon>Pseudomonadati</taxon>
        <taxon>Pseudomonadota</taxon>
        <taxon>Alphaproteobacteria</taxon>
        <taxon>Rhodospirillales</taxon>
        <taxon>Rhodospirillaceae</taxon>
        <taxon>Rhodospirillum</taxon>
    </lineage>
</organism>
<dbReference type="Gene3D" id="2.70.70.10">
    <property type="entry name" value="Glucose Permease (Domain IIA)"/>
    <property type="match status" value="1"/>
</dbReference>
<dbReference type="GO" id="GO:0004222">
    <property type="term" value="F:metalloendopeptidase activity"/>
    <property type="evidence" value="ECO:0007669"/>
    <property type="project" value="TreeGrafter"/>
</dbReference>
<protein>
    <submittedName>
        <fullName evidence="2">Peptidase M23B</fullName>
    </submittedName>
</protein>
<dbReference type="InterPro" id="IPR016047">
    <property type="entry name" value="M23ase_b-sheet_dom"/>
</dbReference>
<dbReference type="EnsemblBacteria" id="ABC22460">
    <property type="protein sequence ID" value="ABC22460"/>
    <property type="gene ID" value="Rru_A1660"/>
</dbReference>
<keyword evidence="3" id="KW-1185">Reference proteome</keyword>
<sequence>MAERYKGGRGASRHRLAMGVWAVLAGALIVVGWPWSALADGPPRLGLPIDCSPGRTCWITSYVDTDPGPEARDQACGIVTYNGHDGTDFGIGTMTEQTDVAVLAAAAGTVLRIRDGMADINRRLPEAASVEGRECGNGVVLDHGDGWTTQYCHLRKGSIAVKAGQKIPVGQRLGAVGLSGNTEHPHLHMTVRRGTTVFDPFKGRSAAQGCKGGALPLWSPVAMAALHYQPIVLYNVGFAGEEPDRLRVRAGGYGQTIAAKAPMLVAYADIIGVAKNDRLRLEIIGPDGRPFARSDRVFDEKGWVQWFGYAGKRLASGEWAKGVYTAIVTVDRPGKGVIGLRDSRATVR</sequence>
<accession>Q2RTT5</accession>
<dbReference type="eggNOG" id="COG0739">
    <property type="taxonomic scope" value="Bacteria"/>
</dbReference>
<gene>
    <name evidence="2" type="ordered locus">Rru_A1660</name>
</gene>
<dbReference type="SUPFAM" id="SSF51261">
    <property type="entry name" value="Duplicated hybrid motif"/>
    <property type="match status" value="1"/>
</dbReference>
<evidence type="ECO:0000259" key="1">
    <source>
        <dbReference type="Pfam" id="PF01551"/>
    </source>
</evidence>
<name>Q2RTT5_RHORT</name>
<feature type="domain" description="M23ase beta-sheet core" evidence="1">
    <location>
        <begin position="83"/>
        <end position="200"/>
    </location>
</feature>
<dbReference type="PANTHER" id="PTHR21666:SF270">
    <property type="entry name" value="MUREIN HYDROLASE ACTIVATOR ENVC"/>
    <property type="match status" value="1"/>
</dbReference>
<dbReference type="Pfam" id="PF01551">
    <property type="entry name" value="Peptidase_M23"/>
    <property type="match status" value="1"/>
</dbReference>
<dbReference type="RefSeq" id="WP_011389350.1">
    <property type="nucleotide sequence ID" value="NC_007643.1"/>
</dbReference>
<proteinExistence type="predicted"/>
<dbReference type="HOGENOM" id="CLU_073817_0_0_5"/>